<evidence type="ECO:0000313" key="8">
    <source>
        <dbReference type="Proteomes" id="UP001560293"/>
    </source>
</evidence>
<gene>
    <name evidence="7" type="ORF">AB6N35_05865</name>
</gene>
<evidence type="ECO:0000256" key="2">
    <source>
        <dbReference type="ARBA" id="ARBA00022723"/>
    </source>
</evidence>
<dbReference type="Pfam" id="PF09360">
    <property type="entry name" value="zf-CDGSH"/>
    <property type="match status" value="1"/>
</dbReference>
<sequence length="91" mass="9613">MTAAERGTRGSDGSAGGGSGASRDARRVRIVPGGPILVEGPVDMTTPDGHRVCSDRFVVAVCACRRSKNYPLCDTSHRRKVRPTDTEDAQG</sequence>
<dbReference type="Proteomes" id="UP001560293">
    <property type="component" value="Unassembled WGS sequence"/>
</dbReference>
<dbReference type="InterPro" id="IPR042216">
    <property type="entry name" value="MitoNEET_CISD"/>
</dbReference>
<keyword evidence="2" id="KW-0479">Metal-binding</keyword>
<reference evidence="8" key="1">
    <citation type="submission" date="2024-07" db="EMBL/GenBank/DDBJ databases">
        <title>Pseudomonas strain that inhibits Aeromonas fish pathogens.</title>
        <authorList>
            <person name="Wildschutte H."/>
        </authorList>
    </citation>
    <scope>NUCLEOTIDE SEQUENCE [LARGE SCALE GENOMIC DNA]</scope>
    <source>
        <strain evidence="8">n60</strain>
    </source>
</reference>
<keyword evidence="8" id="KW-1185">Reference proteome</keyword>
<feature type="region of interest" description="Disordered" evidence="5">
    <location>
        <begin position="1"/>
        <end position="28"/>
    </location>
</feature>
<name>A0ABV3YJD0_9ACTN</name>
<dbReference type="SMART" id="SM00704">
    <property type="entry name" value="ZnF_CDGSH"/>
    <property type="match status" value="1"/>
</dbReference>
<accession>A0ABV3YJD0</accession>
<comment type="caution">
    <text evidence="7">The sequence shown here is derived from an EMBL/GenBank/DDBJ whole genome shotgun (WGS) entry which is preliminary data.</text>
</comment>
<feature type="domain" description="Iron-binding zinc finger CDGSH type" evidence="6">
    <location>
        <begin position="39"/>
        <end position="83"/>
    </location>
</feature>
<dbReference type="InterPro" id="IPR018967">
    <property type="entry name" value="FeS-contain_CDGSH-typ"/>
</dbReference>
<dbReference type="Gene3D" id="3.40.5.90">
    <property type="entry name" value="CDGSH iron-sulfur domain, mitoNEET-type"/>
    <property type="match status" value="1"/>
</dbReference>
<proteinExistence type="predicted"/>
<keyword evidence="3" id="KW-0408">Iron</keyword>
<evidence type="ECO:0000256" key="3">
    <source>
        <dbReference type="ARBA" id="ARBA00023004"/>
    </source>
</evidence>
<evidence type="ECO:0000256" key="4">
    <source>
        <dbReference type="ARBA" id="ARBA00023014"/>
    </source>
</evidence>
<organism evidence="7 8">
    <name type="scientific">Dietzia cinnamea</name>
    <dbReference type="NCBI Taxonomy" id="321318"/>
    <lineage>
        <taxon>Bacteria</taxon>
        <taxon>Bacillati</taxon>
        <taxon>Actinomycetota</taxon>
        <taxon>Actinomycetes</taxon>
        <taxon>Mycobacteriales</taxon>
        <taxon>Dietziaceae</taxon>
        <taxon>Dietzia</taxon>
    </lineage>
</organism>
<keyword evidence="4" id="KW-0411">Iron-sulfur</keyword>
<evidence type="ECO:0000259" key="6">
    <source>
        <dbReference type="SMART" id="SM00704"/>
    </source>
</evidence>
<keyword evidence="1" id="KW-0001">2Fe-2S</keyword>
<dbReference type="EMBL" id="JBFTEZ010000002">
    <property type="protein sequence ID" value="MEX6463886.1"/>
    <property type="molecule type" value="Genomic_DNA"/>
</dbReference>
<evidence type="ECO:0000256" key="5">
    <source>
        <dbReference type="SAM" id="MobiDB-lite"/>
    </source>
</evidence>
<dbReference type="RefSeq" id="WP_232302939.1">
    <property type="nucleotide sequence ID" value="NZ_JALXPR010000022.1"/>
</dbReference>
<protein>
    <submittedName>
        <fullName evidence="7">CDGSH iron-sulfur domain-containing protein</fullName>
    </submittedName>
</protein>
<evidence type="ECO:0000256" key="1">
    <source>
        <dbReference type="ARBA" id="ARBA00022714"/>
    </source>
</evidence>
<evidence type="ECO:0000313" key="7">
    <source>
        <dbReference type="EMBL" id="MEX6463886.1"/>
    </source>
</evidence>